<reference evidence="1" key="1">
    <citation type="submission" date="2020-10" db="EMBL/GenBank/DDBJ databases">
        <title>Connecting structure to function with the recovery of over 1000 high-quality activated sludge metagenome-assembled genomes encoding full-length rRNA genes using long-read sequencing.</title>
        <authorList>
            <person name="Singleton C.M."/>
            <person name="Petriglieri F."/>
            <person name="Kristensen J.M."/>
            <person name="Kirkegaard R.H."/>
            <person name="Michaelsen T.Y."/>
            <person name="Andersen M.H."/>
            <person name="Karst S.M."/>
            <person name="Dueholm M.S."/>
            <person name="Nielsen P.H."/>
            <person name="Albertsen M."/>
        </authorList>
    </citation>
    <scope>NUCLEOTIDE SEQUENCE</scope>
    <source>
        <strain evidence="1">Bjer_18-Q3-R1-45_BAT3C.347</strain>
    </source>
</reference>
<gene>
    <name evidence="1" type="ORF">IPH26_17475</name>
</gene>
<evidence type="ECO:0000313" key="2">
    <source>
        <dbReference type="Proteomes" id="UP000807785"/>
    </source>
</evidence>
<sequence>MELLTTRYAENLAGVLSCYDRIVITGTLPGACFAEGMTSFLVSRGIRIFDYPQFALPLRERVRHAAQALATEHGARIEHIAKAHVRKEDVVAKVLAARGDAPGLVHVISAMETCATYQPWHDKASGRTFLRPDTTKCLHYYFYWMDRELGLIYVRVPTYCPFRLQVYCNGHSWLAQRMRREGIDFAAADQRFCSHNRLRSCARTRRHLQA</sequence>
<evidence type="ECO:0000313" key="1">
    <source>
        <dbReference type="EMBL" id="MBK6974645.1"/>
    </source>
</evidence>
<accession>A0A9D7E898</accession>
<dbReference type="EMBL" id="JADJEV010000004">
    <property type="protein sequence ID" value="MBK6974645.1"/>
    <property type="molecule type" value="Genomic_DNA"/>
</dbReference>
<name>A0A9D7E898_9PROT</name>
<protein>
    <submittedName>
        <fullName evidence="1">Uncharacterized protein</fullName>
    </submittedName>
</protein>
<dbReference type="Proteomes" id="UP000807785">
    <property type="component" value="Unassembled WGS sequence"/>
</dbReference>
<dbReference type="AlphaFoldDB" id="A0A9D7E898"/>
<comment type="caution">
    <text evidence="1">The sequence shown here is derived from an EMBL/GenBank/DDBJ whole genome shotgun (WGS) entry which is preliminary data.</text>
</comment>
<proteinExistence type="predicted"/>
<organism evidence="1 2">
    <name type="scientific">Candidatus Methylophosphatis roskildensis</name>
    <dbReference type="NCBI Taxonomy" id="2899263"/>
    <lineage>
        <taxon>Bacteria</taxon>
        <taxon>Pseudomonadati</taxon>
        <taxon>Pseudomonadota</taxon>
        <taxon>Betaproteobacteria</taxon>
        <taxon>Nitrosomonadales</taxon>
        <taxon>Sterolibacteriaceae</taxon>
        <taxon>Candidatus Methylophosphatis</taxon>
    </lineage>
</organism>